<gene>
    <name evidence="1" type="ORF">EZS28_050036</name>
</gene>
<name>A0A5J4T862_9EUKA</name>
<accession>A0A5J4T862</accession>
<dbReference type="AlphaFoldDB" id="A0A5J4T862"/>
<reference evidence="1 2" key="1">
    <citation type="submission" date="2019-03" db="EMBL/GenBank/DDBJ databases">
        <title>Single cell metagenomics reveals metabolic interactions within the superorganism composed of flagellate Streblomastix strix and complex community of Bacteroidetes bacteria on its surface.</title>
        <authorList>
            <person name="Treitli S.C."/>
            <person name="Kolisko M."/>
            <person name="Husnik F."/>
            <person name="Keeling P."/>
            <person name="Hampl V."/>
        </authorList>
    </citation>
    <scope>NUCLEOTIDE SEQUENCE [LARGE SCALE GENOMIC DNA]</scope>
    <source>
        <strain evidence="1">ST1C</strain>
    </source>
</reference>
<dbReference type="EMBL" id="SNRW01036333">
    <property type="protein sequence ID" value="KAA6354437.1"/>
    <property type="molecule type" value="Genomic_DNA"/>
</dbReference>
<dbReference type="Proteomes" id="UP000324800">
    <property type="component" value="Unassembled WGS sequence"/>
</dbReference>
<evidence type="ECO:0008006" key="3">
    <source>
        <dbReference type="Google" id="ProtNLM"/>
    </source>
</evidence>
<evidence type="ECO:0000313" key="2">
    <source>
        <dbReference type="Proteomes" id="UP000324800"/>
    </source>
</evidence>
<comment type="caution">
    <text evidence="1">The sequence shown here is derived from an EMBL/GenBank/DDBJ whole genome shotgun (WGS) entry which is preliminary data.</text>
</comment>
<protein>
    <recommendedName>
        <fullName evidence="3">UBZ4-type domain-containing protein</fullName>
    </recommendedName>
</protein>
<sequence length="273" mass="31679">MLTQKTNQLYCYVCGQSFDPHTIKAHLSTCPDQWNEDQSKLPFKLQNLVKSPPEAPLPTNLNDIKSVAKWNEEAQLRARNMRNRCPHCDHIFPAEVLIDHLGDCTRNEHNQQSFQLTRQINTIERYIRCVVCGIEYEARVIYTHMEACFEDYLSKQKNPEQERQRMQQEFDMAIYETRRTLGLGKSDRTIYIDPSLIYNKRKLQFFSGDVPCEWCGRRFPADELLLHKVGCAYKPLKRDTQNKRALTTDADSAGKTLYDSVHHSGDANLSGAF</sequence>
<organism evidence="1 2">
    <name type="scientific">Streblomastix strix</name>
    <dbReference type="NCBI Taxonomy" id="222440"/>
    <lineage>
        <taxon>Eukaryota</taxon>
        <taxon>Metamonada</taxon>
        <taxon>Preaxostyla</taxon>
        <taxon>Oxymonadida</taxon>
        <taxon>Streblomastigidae</taxon>
        <taxon>Streblomastix</taxon>
    </lineage>
</organism>
<proteinExistence type="predicted"/>
<evidence type="ECO:0000313" key="1">
    <source>
        <dbReference type="EMBL" id="KAA6354437.1"/>
    </source>
</evidence>